<organism evidence="4 5">
    <name type="scientific">Marssonina brunnea f. sp. multigermtubi (strain MB_m1)</name>
    <name type="common">Marssonina leaf spot fungus</name>
    <dbReference type="NCBI Taxonomy" id="1072389"/>
    <lineage>
        <taxon>Eukaryota</taxon>
        <taxon>Fungi</taxon>
        <taxon>Dikarya</taxon>
        <taxon>Ascomycota</taxon>
        <taxon>Pezizomycotina</taxon>
        <taxon>Leotiomycetes</taxon>
        <taxon>Helotiales</taxon>
        <taxon>Drepanopezizaceae</taxon>
        <taxon>Drepanopeziza</taxon>
    </lineage>
</organism>
<dbReference type="InterPro" id="IPR036291">
    <property type="entry name" value="NAD(P)-bd_dom_sf"/>
</dbReference>
<dbReference type="Gene3D" id="3.30.470.20">
    <property type="entry name" value="ATP-grasp fold, B domain"/>
    <property type="match status" value="1"/>
</dbReference>
<evidence type="ECO:0000313" key="5">
    <source>
        <dbReference type="Proteomes" id="UP000006753"/>
    </source>
</evidence>
<feature type="domain" description="ATP-grasp" evidence="3">
    <location>
        <begin position="192"/>
        <end position="393"/>
    </location>
</feature>
<dbReference type="AlphaFoldDB" id="K1X9F2"/>
<dbReference type="Proteomes" id="UP000006753">
    <property type="component" value="Unassembled WGS sequence"/>
</dbReference>
<dbReference type="HOGENOM" id="CLU_026180_1_0_1"/>
<keyword evidence="1" id="KW-0547">Nucleotide-binding</keyword>
<reference evidence="4 5" key="1">
    <citation type="journal article" date="2012" name="BMC Genomics">
        <title>Sequencing the genome of Marssonina brunnea reveals fungus-poplar co-evolution.</title>
        <authorList>
            <person name="Zhu S."/>
            <person name="Cao Y.-Z."/>
            <person name="Jiang C."/>
            <person name="Tan B.-Y."/>
            <person name="Wang Z."/>
            <person name="Feng S."/>
            <person name="Zhang L."/>
            <person name="Su X.-H."/>
            <person name="Brejova B."/>
            <person name="Vinar T."/>
            <person name="Xu M."/>
            <person name="Wang M.-X."/>
            <person name="Zhang S.-G."/>
            <person name="Huang M.-R."/>
            <person name="Wu R."/>
            <person name="Zhou Y."/>
        </authorList>
    </citation>
    <scope>NUCLEOTIDE SEQUENCE [LARGE SCALE GENOMIC DNA]</scope>
    <source>
        <strain evidence="4 5">MB_m1</strain>
    </source>
</reference>
<evidence type="ECO:0000256" key="2">
    <source>
        <dbReference type="SAM" id="Phobius"/>
    </source>
</evidence>
<evidence type="ECO:0000313" key="4">
    <source>
        <dbReference type="EMBL" id="EKD17373.1"/>
    </source>
</evidence>
<accession>K1X9F2</accession>
<dbReference type="GO" id="GO:0005524">
    <property type="term" value="F:ATP binding"/>
    <property type="evidence" value="ECO:0007669"/>
    <property type="project" value="UniProtKB-UniRule"/>
</dbReference>
<keyword evidence="1" id="KW-0067">ATP-binding</keyword>
<name>K1X9F2_MARBU</name>
<feature type="transmembrane region" description="Helical" evidence="2">
    <location>
        <begin position="20"/>
        <end position="46"/>
    </location>
</feature>
<evidence type="ECO:0000259" key="3">
    <source>
        <dbReference type="PROSITE" id="PS50975"/>
    </source>
</evidence>
<keyword evidence="5" id="KW-1185">Reference proteome</keyword>
<evidence type="ECO:0000256" key="1">
    <source>
        <dbReference type="PROSITE-ProRule" id="PRU00409"/>
    </source>
</evidence>
<dbReference type="GeneID" id="18760169"/>
<dbReference type="KEGG" id="mbe:MBM_04234"/>
<gene>
    <name evidence="4" type="ORF">MBM_04234</name>
</gene>
<keyword evidence="2" id="KW-1133">Transmembrane helix</keyword>
<dbReference type="InParanoid" id="K1X9F2"/>
<dbReference type="SUPFAM" id="SSF56059">
    <property type="entry name" value="Glutathione synthetase ATP-binding domain-like"/>
    <property type="match status" value="1"/>
</dbReference>
<keyword evidence="2" id="KW-0472">Membrane</keyword>
<dbReference type="EMBL" id="JH921436">
    <property type="protein sequence ID" value="EKD17373.1"/>
    <property type="molecule type" value="Genomic_DNA"/>
</dbReference>
<dbReference type="GO" id="GO:0046872">
    <property type="term" value="F:metal ion binding"/>
    <property type="evidence" value="ECO:0007669"/>
    <property type="project" value="InterPro"/>
</dbReference>
<sequence>MPLTAESPASLHILQNVSLILLAAFCAPLCSAIAIASWLLSPYTWLASEIERQRQWRKSYAPGSRRTVLVTGVGMSKGLAIARAFYRAGHRVVGADFEPYGVPVCGRFSAALSKFYRLRKPEGGSTGSSAYARGLVDIVLREKVELWISCSGVASAVEDGEAAEAVEKLTDCKAVQFGVAMTSLFHEKHSFIENTRRIGLNVPETHLIESVEEALGILHPDAAPAPKKRFIMKSVGLDDSIRADMSLLPFSSQAKTERHVNKLQPSPARPFVIQQFIDGPEFCTHALVVRGRVLAFTACASAELLMHYQALPPSSDMFDAMLRYTQAYAEKMGTQMSGHFSIDFLLDQSSSSPDPDLMNRIYPIECNPRAHTAVVLFADEALHMAEAYLAVLDSSEEKVNTTPPPIVVPAPSVGYYWIGHDLVTHLIMPLLSFLRLGTDFRRLRNSWAVFFTRVLSWQDGTYASWDPWPFWALYTLYWPGIFLASTPGCVVGAARFLFSFVFRGLR</sequence>
<feature type="transmembrane region" description="Helical" evidence="2">
    <location>
        <begin position="477"/>
        <end position="498"/>
    </location>
</feature>
<protein>
    <recommendedName>
        <fullName evidence="3">ATP-grasp domain-containing protein</fullName>
    </recommendedName>
</protein>
<dbReference type="SUPFAM" id="SSF51735">
    <property type="entry name" value="NAD(P)-binding Rossmann-fold domains"/>
    <property type="match status" value="1"/>
</dbReference>
<dbReference type="OrthoDB" id="186626at2759"/>
<dbReference type="InterPro" id="IPR011761">
    <property type="entry name" value="ATP-grasp"/>
</dbReference>
<dbReference type="OMA" id="EWCTHAT"/>
<dbReference type="STRING" id="1072389.K1X9F2"/>
<keyword evidence="2" id="KW-0812">Transmembrane</keyword>
<dbReference type="PROSITE" id="PS50975">
    <property type="entry name" value="ATP_GRASP"/>
    <property type="match status" value="1"/>
</dbReference>
<proteinExistence type="predicted"/>
<dbReference type="eggNOG" id="ENOG502QUC0">
    <property type="taxonomic scope" value="Eukaryota"/>
</dbReference>